<proteinExistence type="inferred from homology"/>
<dbReference type="SUPFAM" id="SSF48435">
    <property type="entry name" value="Bacterial muramidases"/>
    <property type="match status" value="1"/>
</dbReference>
<feature type="signal peptide" evidence="4">
    <location>
        <begin position="1"/>
        <end position="18"/>
    </location>
</feature>
<dbReference type="PANTHER" id="PTHR37423">
    <property type="entry name" value="SOLUBLE LYTIC MUREIN TRANSGLYCOSYLASE-RELATED"/>
    <property type="match status" value="1"/>
</dbReference>
<dbReference type="PROSITE" id="PS00922">
    <property type="entry name" value="TRANSGLYCOSYLASE"/>
    <property type="match status" value="1"/>
</dbReference>
<protein>
    <submittedName>
        <fullName evidence="6">Transglycosylase SLT domain-containing protein</fullName>
    </submittedName>
</protein>
<dbReference type="CDD" id="cd13401">
    <property type="entry name" value="Slt70-like"/>
    <property type="match status" value="1"/>
</dbReference>
<keyword evidence="3 4" id="KW-0732">Signal</keyword>
<evidence type="ECO:0000313" key="7">
    <source>
        <dbReference type="Proteomes" id="UP001589865"/>
    </source>
</evidence>
<name>A0ABV6JXK7_9PROT</name>
<comment type="similarity">
    <text evidence="2">Belongs to the virb1 family.</text>
</comment>
<feature type="chain" id="PRO_5046201484" evidence="4">
    <location>
        <begin position="19"/>
        <end position="661"/>
    </location>
</feature>
<dbReference type="PANTHER" id="PTHR37423:SF2">
    <property type="entry name" value="MEMBRANE-BOUND LYTIC MUREIN TRANSGLYCOSYLASE C"/>
    <property type="match status" value="1"/>
</dbReference>
<evidence type="ECO:0000313" key="6">
    <source>
        <dbReference type="EMBL" id="MFC0410418.1"/>
    </source>
</evidence>
<dbReference type="Gene3D" id="1.25.20.10">
    <property type="entry name" value="Bacterial muramidases"/>
    <property type="match status" value="1"/>
</dbReference>
<comment type="caution">
    <text evidence="6">The sequence shown here is derived from an EMBL/GenBank/DDBJ whole genome shotgun (WGS) entry which is preliminary data.</text>
</comment>
<dbReference type="InterPro" id="IPR023346">
    <property type="entry name" value="Lysozyme-like_dom_sf"/>
</dbReference>
<accession>A0ABV6JXK7</accession>
<gene>
    <name evidence="6" type="ORF">ACFFGY_19365</name>
</gene>
<organism evidence="6 7">
    <name type="scientific">Roseomonas elaeocarpi</name>
    <dbReference type="NCBI Taxonomy" id="907779"/>
    <lineage>
        <taxon>Bacteria</taxon>
        <taxon>Pseudomonadati</taxon>
        <taxon>Pseudomonadota</taxon>
        <taxon>Alphaproteobacteria</taxon>
        <taxon>Acetobacterales</taxon>
        <taxon>Roseomonadaceae</taxon>
        <taxon>Roseomonas</taxon>
    </lineage>
</organism>
<dbReference type="Gene3D" id="1.10.530.10">
    <property type="match status" value="1"/>
</dbReference>
<dbReference type="InterPro" id="IPR008939">
    <property type="entry name" value="Lytic_TGlycosylase_superhlx_U"/>
</dbReference>
<sequence length="661" mass="71265">MRRAVSALLLATLGAAVAWPPSSPAQPWPPEERRAAGRLALSTAESGRVAEAQAIAQIADPLPRKIITWIRLQAKGQADAAELSDWLLNNPDWPLPDLIARRAEEALVSDADDALALGQFSRFAPRTLDGAQRYADALNRVGRGAEAGPVLRAAWVAAATDPVAEPGFAVRNASVLTPEDHWARFERLTTARDAAGAARLLSFLDPSRRPAAEARLALMADRPDAEPLLPPPEARDLGLSVEYARWLRRKDRDSDAAAVWATLVASQHDLAPELARAIWSEREVLARKLIRLSDAPTAYAVASANGQLPGTAARSDAEFLAGWIALRRLNDPAGAEDHFRRVAERSTSVITRARAAYWQGRALAAEGQDAAARAQWEAAATLPTAFYGQLASVALGETPARLAERVRTADTPVATADQAQLFLGRELPRAVLSLADLGDSRRALTFLLRLESLSSDGPTRVLVADLADTIGRPDQAVWVSRRAAIDGVAMVPQGWPTPYPTPAEGPEPALVRAISRQESNFDPLAVSPSNARGLMQLLPATAAEVARQNGIAHQVGWLTADPAHNMRLGSLYLSQQLLRFNNNPALAAAAYNAGPRRVAEWQVTYGDPTAGTADMIDWIELIPFGETRNYVQRVVENIVVYRALDAAAAPQPHPLSSWLRS</sequence>
<evidence type="ECO:0000259" key="5">
    <source>
        <dbReference type="Pfam" id="PF01464"/>
    </source>
</evidence>
<dbReference type="InterPro" id="IPR008258">
    <property type="entry name" value="Transglycosylase_SLT_dom_1"/>
</dbReference>
<dbReference type="InterPro" id="IPR000189">
    <property type="entry name" value="Transglyc_AS"/>
</dbReference>
<feature type="domain" description="Transglycosylase SLT" evidence="5">
    <location>
        <begin position="505"/>
        <end position="605"/>
    </location>
</feature>
<dbReference type="Pfam" id="PF01464">
    <property type="entry name" value="SLT"/>
    <property type="match status" value="1"/>
</dbReference>
<dbReference type="RefSeq" id="WP_377046169.1">
    <property type="nucleotide sequence ID" value="NZ_JBHLUN010000015.1"/>
</dbReference>
<evidence type="ECO:0000256" key="1">
    <source>
        <dbReference type="ARBA" id="ARBA00007734"/>
    </source>
</evidence>
<reference evidence="6 7" key="1">
    <citation type="submission" date="2024-09" db="EMBL/GenBank/DDBJ databases">
        <authorList>
            <person name="Sun Q."/>
            <person name="Mori K."/>
        </authorList>
    </citation>
    <scope>NUCLEOTIDE SEQUENCE [LARGE SCALE GENOMIC DNA]</scope>
    <source>
        <strain evidence="6 7">TBRC 5777</strain>
    </source>
</reference>
<evidence type="ECO:0000256" key="2">
    <source>
        <dbReference type="ARBA" id="ARBA00009387"/>
    </source>
</evidence>
<dbReference type="Proteomes" id="UP001589865">
    <property type="component" value="Unassembled WGS sequence"/>
</dbReference>
<evidence type="ECO:0000256" key="3">
    <source>
        <dbReference type="ARBA" id="ARBA00022729"/>
    </source>
</evidence>
<dbReference type="SUPFAM" id="SSF53955">
    <property type="entry name" value="Lysozyme-like"/>
    <property type="match status" value="1"/>
</dbReference>
<comment type="similarity">
    <text evidence="1">Belongs to the transglycosylase Slt family.</text>
</comment>
<dbReference type="EMBL" id="JBHLUN010000015">
    <property type="protein sequence ID" value="MFC0410418.1"/>
    <property type="molecule type" value="Genomic_DNA"/>
</dbReference>
<evidence type="ECO:0000256" key="4">
    <source>
        <dbReference type="SAM" id="SignalP"/>
    </source>
</evidence>
<keyword evidence="7" id="KW-1185">Reference proteome</keyword>